<evidence type="ECO:0000256" key="1">
    <source>
        <dbReference type="ARBA" id="ARBA00004496"/>
    </source>
</evidence>
<dbReference type="PRINTS" id="PR01042">
    <property type="entry name" value="TRNASYNTHASP"/>
</dbReference>
<keyword evidence="6" id="KW-0436">Ligase</keyword>
<comment type="caution">
    <text evidence="15">The sequence shown here is derived from an EMBL/GenBank/DDBJ whole genome shotgun (WGS) entry which is preliminary data.</text>
</comment>
<reference evidence="15 16" key="1">
    <citation type="submission" date="2018-04" db="EMBL/GenBank/DDBJ databases">
        <authorList>
            <person name="Zhang X."/>
            <person name="Yuan J."/>
            <person name="Li F."/>
            <person name="Xiang J."/>
        </authorList>
    </citation>
    <scope>NUCLEOTIDE SEQUENCE [LARGE SCALE GENOMIC DNA]</scope>
    <source>
        <tissue evidence="15">Muscle</tissue>
    </source>
</reference>
<keyword evidence="8" id="KW-0067">ATP-binding</keyword>
<dbReference type="InterPro" id="IPR012340">
    <property type="entry name" value="NA-bd_OB-fold"/>
</dbReference>
<proteinExistence type="inferred from homology"/>
<organism evidence="15 16">
    <name type="scientific">Penaeus vannamei</name>
    <name type="common">Whiteleg shrimp</name>
    <name type="synonym">Litopenaeus vannamei</name>
    <dbReference type="NCBI Taxonomy" id="6689"/>
    <lineage>
        <taxon>Eukaryota</taxon>
        <taxon>Metazoa</taxon>
        <taxon>Ecdysozoa</taxon>
        <taxon>Arthropoda</taxon>
        <taxon>Crustacea</taxon>
        <taxon>Multicrustacea</taxon>
        <taxon>Malacostraca</taxon>
        <taxon>Eumalacostraca</taxon>
        <taxon>Eucarida</taxon>
        <taxon>Decapoda</taxon>
        <taxon>Dendrobranchiata</taxon>
        <taxon>Penaeoidea</taxon>
        <taxon>Penaeidae</taxon>
        <taxon>Penaeus</taxon>
    </lineage>
</organism>
<evidence type="ECO:0000256" key="10">
    <source>
        <dbReference type="ARBA" id="ARBA00023146"/>
    </source>
</evidence>
<evidence type="ECO:0000256" key="12">
    <source>
        <dbReference type="ARBA" id="ARBA00047904"/>
    </source>
</evidence>
<dbReference type="GO" id="GO:0006422">
    <property type="term" value="P:aspartyl-tRNA aminoacylation"/>
    <property type="evidence" value="ECO:0007669"/>
    <property type="project" value="InterPro"/>
</dbReference>
<evidence type="ECO:0000256" key="8">
    <source>
        <dbReference type="ARBA" id="ARBA00022840"/>
    </source>
</evidence>
<keyword evidence="5" id="KW-0963">Cytoplasm</keyword>
<dbReference type="CDD" id="cd04320">
    <property type="entry name" value="AspRS_cyto_N"/>
    <property type="match status" value="1"/>
</dbReference>
<dbReference type="Pfam" id="PF01336">
    <property type="entry name" value="tRNA_anti-codon"/>
    <property type="match status" value="1"/>
</dbReference>
<dbReference type="PROSITE" id="PS50862">
    <property type="entry name" value="AA_TRNA_LIGASE_II"/>
    <property type="match status" value="1"/>
</dbReference>
<dbReference type="InterPro" id="IPR002312">
    <property type="entry name" value="Asp/Asn-tRNA-synth_IIb"/>
</dbReference>
<dbReference type="AlphaFoldDB" id="A0A3R7PNN1"/>
<keyword evidence="9" id="KW-0648">Protein biosynthesis</keyword>
<dbReference type="Gene3D" id="2.40.50.140">
    <property type="entry name" value="Nucleic acid-binding proteins"/>
    <property type="match status" value="1"/>
</dbReference>
<dbReference type="Pfam" id="PF00152">
    <property type="entry name" value="tRNA-synt_2"/>
    <property type="match status" value="2"/>
</dbReference>
<name>A0A3R7PNN1_PENVA</name>
<comment type="similarity">
    <text evidence="2">Belongs to the class-II aminoacyl-tRNA synthetase family. Type 2 subfamily.</text>
</comment>
<dbReference type="GO" id="GO:0003723">
    <property type="term" value="F:RNA binding"/>
    <property type="evidence" value="ECO:0007669"/>
    <property type="project" value="TreeGrafter"/>
</dbReference>
<keyword evidence="7" id="KW-0547">Nucleotide-binding</keyword>
<dbReference type="GO" id="GO:0005829">
    <property type="term" value="C:cytosol"/>
    <property type="evidence" value="ECO:0007669"/>
    <property type="project" value="TreeGrafter"/>
</dbReference>
<comment type="subcellular location">
    <subcellularLocation>
        <location evidence="1">Cytoplasm</location>
    </subcellularLocation>
</comment>
<dbReference type="Gene3D" id="3.30.930.10">
    <property type="entry name" value="Bira Bifunctional Protein, Domain 2"/>
    <property type="match status" value="2"/>
</dbReference>
<dbReference type="EC" id="6.1.1.12" evidence="3"/>
<feature type="region of interest" description="Disordered" evidence="13">
    <location>
        <begin position="1"/>
        <end position="51"/>
    </location>
</feature>
<dbReference type="Proteomes" id="UP000283509">
    <property type="component" value="Unassembled WGS sequence"/>
</dbReference>
<feature type="compositionally biased region" description="Basic and acidic residues" evidence="13">
    <location>
        <begin position="23"/>
        <end position="34"/>
    </location>
</feature>
<reference evidence="15 16" key="2">
    <citation type="submission" date="2019-01" db="EMBL/GenBank/DDBJ databases">
        <title>The decoding of complex shrimp genome reveals the adaptation for benthos swimmer, frequently molting mechanism and breeding impact on genome.</title>
        <authorList>
            <person name="Sun Y."/>
            <person name="Gao Y."/>
            <person name="Yu Y."/>
        </authorList>
    </citation>
    <scope>NUCLEOTIDE SEQUENCE [LARGE SCALE GENOMIC DNA]</scope>
    <source>
        <tissue evidence="15">Muscle</tissue>
    </source>
</reference>
<dbReference type="SUPFAM" id="SSF50249">
    <property type="entry name" value="Nucleic acid-binding proteins"/>
    <property type="match status" value="1"/>
</dbReference>
<dbReference type="OrthoDB" id="372395at2759"/>
<dbReference type="GO" id="GO:0005524">
    <property type="term" value="F:ATP binding"/>
    <property type="evidence" value="ECO:0007669"/>
    <property type="project" value="UniProtKB-KW"/>
</dbReference>
<dbReference type="InterPro" id="IPR006195">
    <property type="entry name" value="aa-tRNA-synth_II"/>
</dbReference>
<evidence type="ECO:0000259" key="14">
    <source>
        <dbReference type="PROSITE" id="PS50862"/>
    </source>
</evidence>
<dbReference type="STRING" id="6689.A0A3R7PNN1"/>
<evidence type="ECO:0000256" key="6">
    <source>
        <dbReference type="ARBA" id="ARBA00022598"/>
    </source>
</evidence>
<dbReference type="InterPro" id="IPR004365">
    <property type="entry name" value="NA-bd_OB_tRNA"/>
</dbReference>
<dbReference type="PANTHER" id="PTHR43450">
    <property type="entry name" value="ASPARTYL-TRNA SYNTHETASE"/>
    <property type="match status" value="1"/>
</dbReference>
<evidence type="ECO:0000256" key="9">
    <source>
        <dbReference type="ARBA" id="ARBA00022917"/>
    </source>
</evidence>
<evidence type="ECO:0000256" key="3">
    <source>
        <dbReference type="ARBA" id="ARBA00012841"/>
    </source>
</evidence>
<dbReference type="FunFam" id="2.40.50.140:FF:000132">
    <property type="entry name" value="Aspartyl-tRNA synthetase, cytoplasmic"/>
    <property type="match status" value="1"/>
</dbReference>
<keyword evidence="16" id="KW-1185">Reference proteome</keyword>
<dbReference type="PANTHER" id="PTHR43450:SF1">
    <property type="entry name" value="ASPARTATE--TRNA LIGASE, CYTOPLASMIC"/>
    <property type="match status" value="1"/>
</dbReference>
<evidence type="ECO:0000256" key="2">
    <source>
        <dbReference type="ARBA" id="ARBA00005312"/>
    </source>
</evidence>
<dbReference type="InterPro" id="IPR004364">
    <property type="entry name" value="Aa-tRNA-synt_II"/>
</dbReference>
<gene>
    <name evidence="15" type="ORF">C7M84_003516</name>
</gene>
<feature type="domain" description="Aminoacyl-transfer RNA synthetases class-II family profile" evidence="14">
    <location>
        <begin position="224"/>
        <end position="419"/>
    </location>
</feature>
<evidence type="ECO:0000313" key="15">
    <source>
        <dbReference type="EMBL" id="ROT77792.1"/>
    </source>
</evidence>
<keyword evidence="10" id="KW-0030">Aminoacyl-tRNA synthetase</keyword>
<protein>
    <recommendedName>
        <fullName evidence="4">Aspartate--tRNA ligase, cytoplasmic</fullName>
        <ecNumber evidence="3">6.1.1.12</ecNumber>
    </recommendedName>
    <alternativeName>
        <fullName evidence="11">Aspartyl-tRNA synthetase</fullName>
    </alternativeName>
</protein>
<dbReference type="GO" id="GO:0004815">
    <property type="term" value="F:aspartate-tRNA ligase activity"/>
    <property type="evidence" value="ECO:0007669"/>
    <property type="project" value="UniProtKB-EC"/>
</dbReference>
<accession>A0A3R7PNN1</accession>
<sequence>MADENKENLTDGPSKKALKKAQKAAEKAAKKAEYKAQNATADGGNNEGPEEDCAEGCYGDLPLNKSQQKLEVKHIDIRDLGKNLANKTVLIRARLHTSRGKGKQAFFVLRHREHTVQCVIAVGEKVSKQMIKFVCNINKESIIDVEGKVVSADQKVESCSVQDVEIHVSKVFVVSSSSPRLPLQIEDAMRPDAEESEGLQIKVNQDTRLDNRVLDLRTPTNQAIFRLEGGVCHLFREALRAKGFTEVMCPKLISAASEGGANVFEYREGVAMLKEAGIEMEETEDLSTPNEKFLGRLVKAKYDTDFYILDKYPLAVRPFYTMPDPSDPKWSNSYDMFMRGEEILSGAQRIHDADFLVERAKAHEIPIHTIQSYIDSFKYGCPPHAGGGIGLERVTMLYLGLDNIRKTSMFPRDPKRITP</sequence>
<comment type="catalytic activity">
    <reaction evidence="12">
        <text>tRNA(Asp) + L-aspartate + ATP = L-aspartyl-tRNA(Asp) + AMP + diphosphate</text>
        <dbReference type="Rhea" id="RHEA:19649"/>
        <dbReference type="Rhea" id="RHEA-COMP:9660"/>
        <dbReference type="Rhea" id="RHEA-COMP:9678"/>
        <dbReference type="ChEBI" id="CHEBI:29991"/>
        <dbReference type="ChEBI" id="CHEBI:30616"/>
        <dbReference type="ChEBI" id="CHEBI:33019"/>
        <dbReference type="ChEBI" id="CHEBI:78442"/>
        <dbReference type="ChEBI" id="CHEBI:78516"/>
        <dbReference type="ChEBI" id="CHEBI:456215"/>
        <dbReference type="EC" id="6.1.1.12"/>
    </reaction>
</comment>
<dbReference type="EMBL" id="QCYY01001477">
    <property type="protein sequence ID" value="ROT77792.1"/>
    <property type="molecule type" value="Genomic_DNA"/>
</dbReference>
<dbReference type="SUPFAM" id="SSF55681">
    <property type="entry name" value="Class II aaRS and biotin synthetases"/>
    <property type="match status" value="2"/>
</dbReference>
<evidence type="ECO:0000256" key="7">
    <source>
        <dbReference type="ARBA" id="ARBA00022741"/>
    </source>
</evidence>
<evidence type="ECO:0000256" key="5">
    <source>
        <dbReference type="ARBA" id="ARBA00022490"/>
    </source>
</evidence>
<dbReference type="InterPro" id="IPR004523">
    <property type="entry name" value="Asp-tRNA_synthase_2"/>
</dbReference>
<evidence type="ECO:0000256" key="11">
    <source>
        <dbReference type="ARBA" id="ARBA00033155"/>
    </source>
</evidence>
<evidence type="ECO:0000256" key="13">
    <source>
        <dbReference type="SAM" id="MobiDB-lite"/>
    </source>
</evidence>
<dbReference type="InterPro" id="IPR045864">
    <property type="entry name" value="aa-tRNA-synth_II/BPL/LPL"/>
</dbReference>
<evidence type="ECO:0000256" key="4">
    <source>
        <dbReference type="ARBA" id="ARBA00018853"/>
    </source>
</evidence>
<evidence type="ECO:0000313" key="16">
    <source>
        <dbReference type="Proteomes" id="UP000283509"/>
    </source>
</evidence>
<dbReference type="GO" id="GO:0017101">
    <property type="term" value="C:aminoacyl-tRNA synthetase multienzyme complex"/>
    <property type="evidence" value="ECO:0007669"/>
    <property type="project" value="TreeGrafter"/>
</dbReference>